<evidence type="ECO:0000313" key="2">
    <source>
        <dbReference type="EMBL" id="GBM15184.1"/>
    </source>
</evidence>
<evidence type="ECO:0000256" key="1">
    <source>
        <dbReference type="SAM" id="MobiDB-lite"/>
    </source>
</evidence>
<proteinExistence type="predicted"/>
<name>A0A4Y2DH54_ARAVE</name>
<organism evidence="2 3">
    <name type="scientific">Araneus ventricosus</name>
    <name type="common">Orbweaver spider</name>
    <name type="synonym">Epeira ventricosa</name>
    <dbReference type="NCBI Taxonomy" id="182803"/>
    <lineage>
        <taxon>Eukaryota</taxon>
        <taxon>Metazoa</taxon>
        <taxon>Ecdysozoa</taxon>
        <taxon>Arthropoda</taxon>
        <taxon>Chelicerata</taxon>
        <taxon>Arachnida</taxon>
        <taxon>Araneae</taxon>
        <taxon>Araneomorphae</taxon>
        <taxon>Entelegynae</taxon>
        <taxon>Araneoidea</taxon>
        <taxon>Araneidae</taxon>
        <taxon>Araneus</taxon>
    </lineage>
</organism>
<reference evidence="2 3" key="1">
    <citation type="journal article" date="2019" name="Sci. Rep.">
        <title>Orb-weaving spider Araneus ventricosus genome elucidates the spidroin gene catalogue.</title>
        <authorList>
            <person name="Kono N."/>
            <person name="Nakamura H."/>
            <person name="Ohtoshi R."/>
            <person name="Moran D.A.P."/>
            <person name="Shinohara A."/>
            <person name="Yoshida Y."/>
            <person name="Fujiwara M."/>
            <person name="Mori M."/>
            <person name="Tomita M."/>
            <person name="Arakawa K."/>
        </authorList>
    </citation>
    <scope>NUCLEOTIDE SEQUENCE [LARGE SCALE GENOMIC DNA]</scope>
</reference>
<gene>
    <name evidence="2" type="ORF">AVEN_39098_1</name>
</gene>
<dbReference type="Proteomes" id="UP000499080">
    <property type="component" value="Unassembled WGS sequence"/>
</dbReference>
<feature type="region of interest" description="Disordered" evidence="1">
    <location>
        <begin position="1"/>
        <end position="50"/>
    </location>
</feature>
<keyword evidence="3" id="KW-1185">Reference proteome</keyword>
<dbReference type="AlphaFoldDB" id="A0A4Y2DH54"/>
<accession>A0A4Y2DH54</accession>
<comment type="caution">
    <text evidence="2">The sequence shown here is derived from an EMBL/GenBank/DDBJ whole genome shotgun (WGS) entry which is preliminary data.</text>
</comment>
<sequence length="101" mass="11402">MKQKQPNHSPRDPLRAVLPSGPCKSENEIDIRDDPNKEDHTQNMSCSGALPSIADRESAYYPLGITHSEEHRVCILELCLVRFGCVQTVMKVYNFEAKTTN</sequence>
<protein>
    <submittedName>
        <fullName evidence="2">Uncharacterized protein</fullName>
    </submittedName>
</protein>
<evidence type="ECO:0000313" key="3">
    <source>
        <dbReference type="Proteomes" id="UP000499080"/>
    </source>
</evidence>
<feature type="compositionally biased region" description="Basic and acidic residues" evidence="1">
    <location>
        <begin position="25"/>
        <end position="41"/>
    </location>
</feature>
<dbReference type="EMBL" id="BGPR01000356">
    <property type="protein sequence ID" value="GBM15184.1"/>
    <property type="molecule type" value="Genomic_DNA"/>
</dbReference>